<evidence type="ECO:0000256" key="2">
    <source>
        <dbReference type="ARBA" id="ARBA00022723"/>
    </source>
</evidence>
<dbReference type="Gene3D" id="1.10.1370.20">
    <property type="entry name" value="Oligoendopeptidase f, C-terminal domain"/>
    <property type="match status" value="1"/>
</dbReference>
<keyword evidence="2 6" id="KW-0479">Metal-binding</keyword>
<dbReference type="InterPro" id="IPR013647">
    <property type="entry name" value="OligopepF_N_dom"/>
</dbReference>
<evidence type="ECO:0000313" key="10">
    <source>
        <dbReference type="Proteomes" id="UP000215137"/>
    </source>
</evidence>
<dbReference type="InterPro" id="IPR042088">
    <property type="entry name" value="OligoPept_F_C"/>
</dbReference>
<feature type="domain" description="Peptidase M3A/M3B catalytic" evidence="7">
    <location>
        <begin position="207"/>
        <end position="582"/>
    </location>
</feature>
<dbReference type="InterPro" id="IPR001333">
    <property type="entry name" value="Peptidase_M32_Taq"/>
</dbReference>
<organism evidence="9 10">
    <name type="scientific">Cytobacillus kochii</name>
    <dbReference type="NCBI Taxonomy" id="859143"/>
    <lineage>
        <taxon>Bacteria</taxon>
        <taxon>Bacillati</taxon>
        <taxon>Bacillota</taxon>
        <taxon>Bacilli</taxon>
        <taxon>Bacillales</taxon>
        <taxon>Bacillaceae</taxon>
        <taxon>Cytobacillus</taxon>
    </lineage>
</organism>
<dbReference type="SUPFAM" id="SSF55486">
    <property type="entry name" value="Metalloproteases ('zincins'), catalytic domain"/>
    <property type="match status" value="1"/>
</dbReference>
<dbReference type="GO" id="GO:0004181">
    <property type="term" value="F:metallocarboxypeptidase activity"/>
    <property type="evidence" value="ECO:0007669"/>
    <property type="project" value="InterPro"/>
</dbReference>
<dbReference type="AlphaFoldDB" id="A0A248TLF4"/>
<dbReference type="Gene3D" id="1.20.140.70">
    <property type="entry name" value="Oligopeptidase f, N-terminal domain"/>
    <property type="match status" value="1"/>
</dbReference>
<evidence type="ECO:0000259" key="7">
    <source>
        <dbReference type="Pfam" id="PF01432"/>
    </source>
</evidence>
<evidence type="ECO:0000256" key="4">
    <source>
        <dbReference type="ARBA" id="ARBA00022833"/>
    </source>
</evidence>
<reference evidence="9 10" key="1">
    <citation type="submission" date="2017-08" db="EMBL/GenBank/DDBJ databases">
        <title>Complete Genome Sequence of Bacillus kochii Oregon-R-modENCODE STRAIN BDGP4, isolated from Drosophila melanogaster gut.</title>
        <authorList>
            <person name="Wan K.H."/>
            <person name="Yu C."/>
            <person name="Park S."/>
            <person name="Hammonds A.S."/>
            <person name="Booth B.W."/>
            <person name="Celniker S.E."/>
        </authorList>
    </citation>
    <scope>NUCLEOTIDE SEQUENCE [LARGE SCALE GENOMIC DNA]</scope>
    <source>
        <strain evidence="9 10">BDGP4</strain>
    </source>
</reference>
<feature type="domain" description="Oligopeptidase F N-terminal" evidence="8">
    <location>
        <begin position="120"/>
        <end position="181"/>
    </location>
</feature>
<dbReference type="InterPro" id="IPR001567">
    <property type="entry name" value="Pept_M3A_M3B_dom"/>
</dbReference>
<dbReference type="CDD" id="cd09607">
    <property type="entry name" value="M3B_PepF"/>
    <property type="match status" value="1"/>
</dbReference>
<comment type="cofactor">
    <cofactor evidence="6">
        <name>Zn(2+)</name>
        <dbReference type="ChEBI" id="CHEBI:29105"/>
    </cofactor>
    <text evidence="6">Binds 1 zinc ion.</text>
</comment>
<comment type="similarity">
    <text evidence="6">Belongs to the peptidase M3 family.</text>
</comment>
<name>A0A248TLF4_9BACI</name>
<evidence type="ECO:0000256" key="1">
    <source>
        <dbReference type="ARBA" id="ARBA00022670"/>
    </source>
</evidence>
<dbReference type="Pfam" id="PF08439">
    <property type="entry name" value="Peptidase_M3_N"/>
    <property type="match status" value="1"/>
</dbReference>
<sequence length="600" mass="69045">MTHTTYTEVWDLESFFEGGSQSQSFQNYLEQIDILMEEFASLANDMQITENEEHTINSIGQVLRSSEEVFKKLMQASAFVSCLKAENTVDPLVERLQMQVMQQSSTFSTVLLTFQNKLALIGNDEWKQYVSSKTLTPVAFVLDEWRQMAQEKLSIQEEDLIQSLSMDGFHSWGELYHTTVSMIAIPYEDENGQTTLSVGQANNIMGQSNAALREKVFNQMEQAWEEKSPIFAKALNHIAGYRLMANKKRGWNSPLKEPLLNNRMKEETLHSMWAAVEKYKEPVTRYLERKAKLLGVNKLSWFDLDAPIGKVDTKKDFTAGAKFIIEQFGTFSPLMKTFAVQAFEGRWIEAENRPNKRPGGFHTYFADSGQSRIFMTYSGTPSNVSTLAHELGHGFHSFVMKDIPFFNRKYAMNVAETASTFAELIVADASVRQAETKMEKVILLDDKISRTVTMFMNIHARYLFETAFYEERKKGTVTRERLNELMTSAQKQAYGHSLEHYHPYFWASKLHFYNTHTPFYQFPYTFGYLFSLGIYKQAQEVGPSYEKKYVNLLKDTGSMTVESLAMKHLNEDLTKPDFWENAASLCIKDIEEFMQLTTSL</sequence>
<dbReference type="EMBL" id="CP022983">
    <property type="protein sequence ID" value="ASV68920.1"/>
    <property type="molecule type" value="Genomic_DNA"/>
</dbReference>
<keyword evidence="5 6" id="KW-0482">Metalloprotease</keyword>
<evidence type="ECO:0000256" key="3">
    <source>
        <dbReference type="ARBA" id="ARBA00022801"/>
    </source>
</evidence>
<dbReference type="Pfam" id="PF01432">
    <property type="entry name" value="Peptidase_M3"/>
    <property type="match status" value="1"/>
</dbReference>
<evidence type="ECO:0000256" key="6">
    <source>
        <dbReference type="RuleBase" id="RU003435"/>
    </source>
</evidence>
<dbReference type="Proteomes" id="UP000215137">
    <property type="component" value="Chromosome"/>
</dbReference>
<keyword evidence="10" id="KW-1185">Reference proteome</keyword>
<evidence type="ECO:0000256" key="5">
    <source>
        <dbReference type="ARBA" id="ARBA00023049"/>
    </source>
</evidence>
<evidence type="ECO:0000259" key="8">
    <source>
        <dbReference type="Pfam" id="PF08439"/>
    </source>
</evidence>
<dbReference type="GO" id="GO:0004222">
    <property type="term" value="F:metalloendopeptidase activity"/>
    <property type="evidence" value="ECO:0007669"/>
    <property type="project" value="InterPro"/>
</dbReference>
<dbReference type="InterPro" id="IPR034006">
    <property type="entry name" value="M3B_PepF_2"/>
</dbReference>
<dbReference type="NCBIfam" id="TIGR02290">
    <property type="entry name" value="M3_fam_3"/>
    <property type="match status" value="1"/>
</dbReference>
<dbReference type="RefSeq" id="WP_095372486.1">
    <property type="nucleotide sequence ID" value="NZ_CP022983.1"/>
</dbReference>
<protein>
    <submittedName>
        <fullName evidence="9">Oligoendopeptidase</fullName>
    </submittedName>
</protein>
<proteinExistence type="inferred from homology"/>
<dbReference type="GO" id="GO:0006508">
    <property type="term" value="P:proteolysis"/>
    <property type="evidence" value="ECO:0007669"/>
    <property type="project" value="UniProtKB-KW"/>
</dbReference>
<keyword evidence="3 6" id="KW-0378">Hydrolase</keyword>
<keyword evidence="1 6" id="KW-0645">Protease</keyword>
<dbReference type="InterPro" id="IPR011977">
    <property type="entry name" value="Pept_M3B_clade3"/>
</dbReference>
<dbReference type="PANTHER" id="PTHR34217:SF1">
    <property type="entry name" value="CARBOXYPEPTIDASE 1"/>
    <property type="match status" value="1"/>
</dbReference>
<dbReference type="GO" id="GO:0046872">
    <property type="term" value="F:metal ion binding"/>
    <property type="evidence" value="ECO:0007669"/>
    <property type="project" value="UniProtKB-UniRule"/>
</dbReference>
<dbReference type="KEGG" id="bko:CKF48_17445"/>
<gene>
    <name evidence="9" type="ORF">CKF48_17445</name>
</gene>
<evidence type="ECO:0000313" key="9">
    <source>
        <dbReference type="EMBL" id="ASV68920.1"/>
    </source>
</evidence>
<dbReference type="OrthoDB" id="9769691at2"/>
<dbReference type="PANTHER" id="PTHR34217">
    <property type="entry name" value="METAL-DEPENDENT CARBOXYPEPTIDASE"/>
    <property type="match status" value="1"/>
</dbReference>
<keyword evidence="4 6" id="KW-0862">Zinc</keyword>
<accession>A0A248TLF4</accession>